<comment type="caution">
    <text evidence="2">The sequence shown here is derived from an EMBL/GenBank/DDBJ whole genome shotgun (WGS) entry which is preliminary data.</text>
</comment>
<proteinExistence type="predicted"/>
<organism evidence="2 3">
    <name type="scientific">Devosia oryzisoli</name>
    <dbReference type="NCBI Taxonomy" id="2774138"/>
    <lineage>
        <taxon>Bacteria</taxon>
        <taxon>Pseudomonadati</taxon>
        <taxon>Pseudomonadota</taxon>
        <taxon>Alphaproteobacteria</taxon>
        <taxon>Hyphomicrobiales</taxon>
        <taxon>Devosiaceae</taxon>
        <taxon>Devosia</taxon>
    </lineage>
</organism>
<evidence type="ECO:0000313" key="3">
    <source>
        <dbReference type="Proteomes" id="UP000654108"/>
    </source>
</evidence>
<dbReference type="Proteomes" id="UP000654108">
    <property type="component" value="Unassembled WGS sequence"/>
</dbReference>
<keyword evidence="3" id="KW-1185">Reference proteome</keyword>
<keyword evidence="1" id="KW-0732">Signal</keyword>
<dbReference type="RefSeq" id="WP_191772007.1">
    <property type="nucleotide sequence ID" value="NZ_JACYFU010000001.1"/>
</dbReference>
<dbReference type="EMBL" id="JACYFU010000001">
    <property type="protein sequence ID" value="MBD8063875.1"/>
    <property type="molecule type" value="Genomic_DNA"/>
</dbReference>
<reference evidence="2" key="1">
    <citation type="submission" date="2020-09" db="EMBL/GenBank/DDBJ databases">
        <title>Genome seq and assembly of Devosia sp.</title>
        <authorList>
            <person name="Chhetri G."/>
        </authorList>
    </citation>
    <scope>NUCLEOTIDE SEQUENCE</scope>
    <source>
        <strain evidence="2">PTR5</strain>
    </source>
</reference>
<protein>
    <recommendedName>
        <fullName evidence="4">PepSY domain-containing protein</fullName>
    </recommendedName>
</protein>
<evidence type="ECO:0000313" key="2">
    <source>
        <dbReference type="EMBL" id="MBD8063875.1"/>
    </source>
</evidence>
<accession>A0A927FPI7</accession>
<name>A0A927FPI7_9HYPH</name>
<evidence type="ECO:0000256" key="1">
    <source>
        <dbReference type="SAM" id="SignalP"/>
    </source>
</evidence>
<sequence length="171" mass="18060">MIKTKLMTAISLATLLGTSPVTFAQDVDADVTRDAGVTAEVPAKGAGAEADASTAADTQAKDMAAWDNSYEGVSQSFEEAAKLDLSAIDSDTEITITTISSLEGDAAAGQDMLDAYLSGHADEQKGLYERISKNDALTSKLEDEGYKVEDVISLKQNEDGSVLVYVDDRPE</sequence>
<gene>
    <name evidence="2" type="ORF">IC608_00110</name>
</gene>
<dbReference type="AlphaFoldDB" id="A0A927FPI7"/>
<evidence type="ECO:0008006" key="4">
    <source>
        <dbReference type="Google" id="ProtNLM"/>
    </source>
</evidence>
<feature type="chain" id="PRO_5037966149" description="PepSY domain-containing protein" evidence="1">
    <location>
        <begin position="25"/>
        <end position="171"/>
    </location>
</feature>
<feature type="signal peptide" evidence="1">
    <location>
        <begin position="1"/>
        <end position="24"/>
    </location>
</feature>